<reference evidence="2" key="1">
    <citation type="journal article" date="2019" name="Int. J. Syst. Evol. Microbiol.">
        <title>The Global Catalogue of Microorganisms (GCM) 10K type strain sequencing project: providing services to taxonomists for standard genome sequencing and annotation.</title>
        <authorList>
            <consortium name="The Broad Institute Genomics Platform"/>
            <consortium name="The Broad Institute Genome Sequencing Center for Infectious Disease"/>
            <person name="Wu L."/>
            <person name="Ma J."/>
        </authorList>
    </citation>
    <scope>NUCLEOTIDE SEQUENCE [LARGE SCALE GENOMIC DNA]</scope>
    <source>
        <strain evidence="2">JCM 17924</strain>
    </source>
</reference>
<accession>A0ABP8J683</accession>
<comment type="caution">
    <text evidence="1">The sequence shown here is derived from an EMBL/GenBank/DDBJ whole genome shotgun (WGS) entry which is preliminary data.</text>
</comment>
<dbReference type="Proteomes" id="UP001500454">
    <property type="component" value="Unassembled WGS sequence"/>
</dbReference>
<gene>
    <name evidence="1" type="ORF">GCM10023186_28870</name>
</gene>
<proteinExistence type="predicted"/>
<dbReference type="EMBL" id="BAABHA010000010">
    <property type="protein sequence ID" value="GAA4385477.1"/>
    <property type="molecule type" value="Genomic_DNA"/>
</dbReference>
<evidence type="ECO:0000313" key="1">
    <source>
        <dbReference type="EMBL" id="GAA4385477.1"/>
    </source>
</evidence>
<organism evidence="1 2">
    <name type="scientific">Hymenobacter koreensis</name>
    <dbReference type="NCBI Taxonomy" id="1084523"/>
    <lineage>
        <taxon>Bacteria</taxon>
        <taxon>Pseudomonadati</taxon>
        <taxon>Bacteroidota</taxon>
        <taxon>Cytophagia</taxon>
        <taxon>Cytophagales</taxon>
        <taxon>Hymenobacteraceae</taxon>
        <taxon>Hymenobacter</taxon>
    </lineage>
</organism>
<protein>
    <recommendedName>
        <fullName evidence="3">DUF1571 domain-containing protein</fullName>
    </recommendedName>
</protein>
<sequence>MLGLLAGASIGFAQQASTTDSSAAELKKNIAIIKREDKNGEGSGLIEGTTKKLVTYLKRYDLSAAEAQTLGLHLSVDSKDANGFKVYTFVYDSGNSRGAISIPVMQWKNQAGKLFAFAPAIQSSFFKVRRLNSPGRTLYLLLGTEKGSAGCTRNQAQVVQLKGDYLLLDTPAFGKRASLDLCNVWMEFDARQQKLILEASPFSFDSDGPEDEQYQLLKRLGLLNPTAPKTGVLRFNGQRFVKP</sequence>
<name>A0ABP8J683_9BACT</name>
<evidence type="ECO:0000313" key="2">
    <source>
        <dbReference type="Proteomes" id="UP001500454"/>
    </source>
</evidence>
<evidence type="ECO:0008006" key="3">
    <source>
        <dbReference type="Google" id="ProtNLM"/>
    </source>
</evidence>
<keyword evidence="2" id="KW-1185">Reference proteome</keyword>